<evidence type="ECO:0000256" key="8">
    <source>
        <dbReference type="ARBA" id="ARBA00049187"/>
    </source>
</evidence>
<dbReference type="PIRSF" id="PIRSF000350">
    <property type="entry name" value="Mercury_reductase_MerA"/>
    <property type="match status" value="1"/>
</dbReference>
<evidence type="ECO:0000259" key="14">
    <source>
        <dbReference type="Pfam" id="PF07992"/>
    </source>
</evidence>
<gene>
    <name evidence="15" type="primary">acoL</name>
    <name evidence="15" type="ORF">NCTC7582_02467</name>
</gene>
<sequence length="504" mass="55489">MKEKQIPAERKPYTCERETNAHKRIQISQKAFHCNERLLLCLSLHSKFANDMVVHEVKIMENFDIAIIGAGPGGYVAAIHAAKNGKKVALIERDKLGGACYNVGCIPSKILLEHSKLVQEIKRGNSWGIEVPKVEINFPRLMQRKDTIIHELLTNIEHYIINNHITLYRGEASVVKDLTITIGNETIMASDIILATGSKPFVPRFEGLETSTYHTTDTFFEIDKLPAQLTIIGGGVIAIEMAFSLAPLGTKVTVLNHSEDILQTEEAEARPLIREKMKKFGIELVTDFHFEKFEGNIIHTSKGSYTYENLLFATGRRPNIEIAEQLGLAFDGRLIAVNEHFETSLPNIYAIGDLVGGYQLAHSASAEGIYVVDYIVGNQPIPIDQTSIPRCVYTNPEIATFGLLEEQVKAPYIVTKMPLQTNPNALMEGNTEGFVKLISSKDNGQILGACVVADGATEILNALLATKNAGGTARTLAHMIFPHPTVSEHIGDVAKAVFGKAIHQ</sequence>
<reference evidence="15 16" key="1">
    <citation type="submission" date="2018-06" db="EMBL/GenBank/DDBJ databases">
        <authorList>
            <consortium name="Pathogen Informatics"/>
            <person name="Doyle S."/>
        </authorList>
    </citation>
    <scope>NUCLEOTIDE SEQUENCE [LARGE SCALE GENOMIC DNA]</scope>
    <source>
        <strain evidence="15 16">NCTC7582</strain>
    </source>
</reference>
<feature type="binding site" evidence="10">
    <location>
        <begin position="196"/>
        <end position="198"/>
    </location>
    <ligand>
        <name>FAD</name>
        <dbReference type="ChEBI" id="CHEBI:57692"/>
    </ligand>
</feature>
<dbReference type="PRINTS" id="PR00411">
    <property type="entry name" value="PNDRDTASEI"/>
</dbReference>
<evidence type="ECO:0000256" key="9">
    <source>
        <dbReference type="PIRSR" id="PIRSR000350-2"/>
    </source>
</evidence>
<evidence type="ECO:0000256" key="3">
    <source>
        <dbReference type="ARBA" id="ARBA00016961"/>
    </source>
</evidence>
<dbReference type="InterPro" id="IPR004099">
    <property type="entry name" value="Pyr_nucl-diS_OxRdtase_dimer"/>
</dbReference>
<dbReference type="AlphaFoldDB" id="A0A2X0ZD34"/>
<dbReference type="InterPro" id="IPR001100">
    <property type="entry name" value="Pyr_nuc-diS_OxRdtase"/>
</dbReference>
<dbReference type="GO" id="GO:0004148">
    <property type="term" value="F:dihydrolipoyl dehydrogenase (NADH) activity"/>
    <property type="evidence" value="ECO:0007669"/>
    <property type="project" value="UniProtKB-EC"/>
</dbReference>
<evidence type="ECO:0000256" key="1">
    <source>
        <dbReference type="ARBA" id="ARBA00007532"/>
    </source>
</evidence>
<keyword evidence="4 12" id="KW-0285">Flavoprotein</keyword>
<comment type="miscellaneous">
    <text evidence="12">The active site is a redox-active disulfide bond.</text>
</comment>
<accession>A0A2X0ZD34</accession>
<evidence type="ECO:0000313" key="16">
    <source>
        <dbReference type="Proteomes" id="UP000251431"/>
    </source>
</evidence>
<evidence type="ECO:0000256" key="11">
    <source>
        <dbReference type="PIRSR" id="PIRSR000350-4"/>
    </source>
</evidence>
<dbReference type="Gene3D" id="3.50.50.60">
    <property type="entry name" value="FAD/NAD(P)-binding domain"/>
    <property type="match status" value="2"/>
</dbReference>
<feature type="domain" description="FAD/NAD(P)-binding" evidence="14">
    <location>
        <begin position="63"/>
        <end position="368"/>
    </location>
</feature>
<feature type="disulfide bond" description="Redox-active" evidence="11">
    <location>
        <begin position="100"/>
        <end position="105"/>
    </location>
</feature>
<dbReference type="STRING" id="1421.A2J09_00110"/>
<keyword evidence="10" id="KW-0547">Nucleotide-binding</keyword>
<evidence type="ECO:0000256" key="4">
    <source>
        <dbReference type="ARBA" id="ARBA00022630"/>
    </source>
</evidence>
<dbReference type="FunFam" id="3.30.390.30:FF:000001">
    <property type="entry name" value="Dihydrolipoyl dehydrogenase"/>
    <property type="match status" value="1"/>
</dbReference>
<dbReference type="InterPro" id="IPR023753">
    <property type="entry name" value="FAD/NAD-binding_dom"/>
</dbReference>
<evidence type="ECO:0000256" key="2">
    <source>
        <dbReference type="ARBA" id="ARBA00012608"/>
    </source>
</evidence>
<feature type="binding site" evidence="10">
    <location>
        <begin position="233"/>
        <end position="240"/>
    </location>
    <ligand>
        <name>NAD(+)</name>
        <dbReference type="ChEBI" id="CHEBI:57540"/>
    </ligand>
</feature>
<dbReference type="GO" id="GO:0006103">
    <property type="term" value="P:2-oxoglutarate metabolic process"/>
    <property type="evidence" value="ECO:0007669"/>
    <property type="project" value="TreeGrafter"/>
</dbReference>
<comment type="similarity">
    <text evidence="1 12">Belongs to the class-I pyridine nucleotide-disulfide oxidoreductase family.</text>
</comment>
<dbReference type="Pfam" id="PF07992">
    <property type="entry name" value="Pyr_redox_2"/>
    <property type="match status" value="1"/>
</dbReference>
<feature type="binding site" evidence="10">
    <location>
        <position position="315"/>
    </location>
    <ligand>
        <name>NAD(+)</name>
        <dbReference type="ChEBI" id="CHEBI:57540"/>
    </ligand>
</feature>
<dbReference type="SUPFAM" id="SSF55424">
    <property type="entry name" value="FAD/NAD-linked reductases, dimerisation (C-terminal) domain"/>
    <property type="match status" value="1"/>
</dbReference>
<protein>
    <recommendedName>
        <fullName evidence="3 12">Dihydrolipoyl dehydrogenase</fullName>
        <ecNumber evidence="2 12">1.8.1.4</ecNumber>
    </recommendedName>
</protein>
<dbReference type="InterPro" id="IPR016156">
    <property type="entry name" value="FAD/NAD-linked_Rdtase_dimer_sf"/>
</dbReference>
<evidence type="ECO:0000256" key="12">
    <source>
        <dbReference type="RuleBase" id="RU003692"/>
    </source>
</evidence>
<dbReference type="PANTHER" id="PTHR22912:SF151">
    <property type="entry name" value="DIHYDROLIPOYL DEHYDROGENASE, MITOCHONDRIAL"/>
    <property type="match status" value="1"/>
</dbReference>
<keyword evidence="5 10" id="KW-0274">FAD</keyword>
<evidence type="ECO:0000256" key="6">
    <source>
        <dbReference type="ARBA" id="ARBA00023002"/>
    </source>
</evidence>
<dbReference type="InterPro" id="IPR050151">
    <property type="entry name" value="Class-I_Pyr_Nuc-Dis_Oxidored"/>
</dbReference>
<dbReference type="InterPro" id="IPR006258">
    <property type="entry name" value="Lipoamide_DH"/>
</dbReference>
<evidence type="ECO:0000256" key="7">
    <source>
        <dbReference type="ARBA" id="ARBA00023027"/>
    </source>
</evidence>
<feature type="binding site" evidence="10">
    <location>
        <position position="353"/>
    </location>
    <ligand>
        <name>FAD</name>
        <dbReference type="ChEBI" id="CHEBI:57692"/>
    </ligand>
</feature>
<dbReference type="Gene3D" id="3.30.390.30">
    <property type="match status" value="1"/>
</dbReference>
<name>A0A2X0ZD34_9BACI</name>
<comment type="catalytic activity">
    <reaction evidence="8 12">
        <text>N(6)-[(R)-dihydrolipoyl]-L-lysyl-[protein] + NAD(+) = N(6)-[(R)-lipoyl]-L-lysyl-[protein] + NADH + H(+)</text>
        <dbReference type="Rhea" id="RHEA:15045"/>
        <dbReference type="Rhea" id="RHEA-COMP:10474"/>
        <dbReference type="Rhea" id="RHEA-COMP:10475"/>
        <dbReference type="ChEBI" id="CHEBI:15378"/>
        <dbReference type="ChEBI" id="CHEBI:57540"/>
        <dbReference type="ChEBI" id="CHEBI:57945"/>
        <dbReference type="ChEBI" id="CHEBI:83099"/>
        <dbReference type="ChEBI" id="CHEBI:83100"/>
        <dbReference type="EC" id="1.8.1.4"/>
    </reaction>
</comment>
<keyword evidence="7 10" id="KW-0520">NAD</keyword>
<evidence type="ECO:0000256" key="10">
    <source>
        <dbReference type="PIRSR" id="PIRSR000350-3"/>
    </source>
</evidence>
<organism evidence="15 16">
    <name type="scientific">Lysinibacillus capsici</name>
    <dbReference type="NCBI Taxonomy" id="2115968"/>
    <lineage>
        <taxon>Bacteria</taxon>
        <taxon>Bacillati</taxon>
        <taxon>Bacillota</taxon>
        <taxon>Bacilli</taxon>
        <taxon>Bacillales</taxon>
        <taxon>Bacillaceae</taxon>
        <taxon>Lysinibacillus</taxon>
    </lineage>
</organism>
<feature type="active site" description="Proton acceptor" evidence="9">
    <location>
        <position position="483"/>
    </location>
</feature>
<dbReference type="GO" id="GO:0050660">
    <property type="term" value="F:flavin adenine dinucleotide binding"/>
    <property type="evidence" value="ECO:0007669"/>
    <property type="project" value="InterPro"/>
</dbReference>
<keyword evidence="12" id="KW-0676">Redox-active center</keyword>
<dbReference type="Pfam" id="PF02852">
    <property type="entry name" value="Pyr_redox_dim"/>
    <property type="match status" value="1"/>
</dbReference>
<dbReference type="PANTHER" id="PTHR22912">
    <property type="entry name" value="DISULFIDE OXIDOREDUCTASE"/>
    <property type="match status" value="1"/>
</dbReference>
<dbReference type="GO" id="GO:0005737">
    <property type="term" value="C:cytoplasm"/>
    <property type="evidence" value="ECO:0007669"/>
    <property type="project" value="UniProtKB-ARBA"/>
</dbReference>
<evidence type="ECO:0000313" key="15">
    <source>
        <dbReference type="EMBL" id="SPT99592.1"/>
    </source>
</evidence>
<dbReference type="EMBL" id="UAQE01000001">
    <property type="protein sequence ID" value="SPT99592.1"/>
    <property type="molecule type" value="Genomic_DNA"/>
</dbReference>
<keyword evidence="6 12" id="KW-0560">Oxidoreductase</keyword>
<dbReference type="SUPFAM" id="SSF51905">
    <property type="entry name" value="FAD/NAD(P)-binding domain"/>
    <property type="match status" value="1"/>
</dbReference>
<feature type="binding site" evidence="10">
    <location>
        <position position="109"/>
    </location>
    <ligand>
        <name>FAD</name>
        <dbReference type="ChEBI" id="CHEBI:57692"/>
    </ligand>
</feature>
<dbReference type="Proteomes" id="UP000251431">
    <property type="component" value="Unassembled WGS sequence"/>
</dbReference>
<comment type="cofactor">
    <cofactor evidence="10 12">
        <name>FAD</name>
        <dbReference type="ChEBI" id="CHEBI:57692"/>
    </cofactor>
    <text evidence="10 12">Binds 1 FAD per subunit.</text>
</comment>
<dbReference type="PRINTS" id="PR00368">
    <property type="entry name" value="FADPNR"/>
</dbReference>
<dbReference type="EC" id="1.8.1.4" evidence="2 12"/>
<dbReference type="InterPro" id="IPR036188">
    <property type="entry name" value="FAD/NAD-bd_sf"/>
</dbReference>
<feature type="domain" description="Pyridine nucleotide-disulphide oxidoreductase dimerisation" evidence="13">
    <location>
        <begin position="388"/>
        <end position="491"/>
    </location>
</feature>
<evidence type="ECO:0000256" key="5">
    <source>
        <dbReference type="ARBA" id="ARBA00022827"/>
    </source>
</evidence>
<evidence type="ECO:0000259" key="13">
    <source>
        <dbReference type="Pfam" id="PF02852"/>
    </source>
</evidence>
<dbReference type="NCBIfam" id="TIGR01350">
    <property type="entry name" value="lipoamide_DH"/>
    <property type="match status" value="1"/>
</dbReference>
<proteinExistence type="inferred from homology"/>